<protein>
    <submittedName>
        <fullName evidence="3">Uncharacterized protein</fullName>
    </submittedName>
</protein>
<evidence type="ECO:0000256" key="1">
    <source>
        <dbReference type="SAM" id="MobiDB-lite"/>
    </source>
</evidence>
<organism evidence="3 4">
    <name type="scientific">Natronobacterium gregoryi</name>
    <dbReference type="NCBI Taxonomy" id="44930"/>
    <lineage>
        <taxon>Archaea</taxon>
        <taxon>Methanobacteriati</taxon>
        <taxon>Methanobacteriota</taxon>
        <taxon>Stenosarchaea group</taxon>
        <taxon>Halobacteria</taxon>
        <taxon>Halobacteriales</taxon>
        <taxon>Natrialbaceae</taxon>
        <taxon>Natronobacterium</taxon>
    </lineage>
</organism>
<feature type="transmembrane region" description="Helical" evidence="2">
    <location>
        <begin position="31"/>
        <end position="55"/>
    </location>
</feature>
<dbReference type="RefSeq" id="WP_005576572.1">
    <property type="nucleotide sequence ID" value="NZ_FORO01000021.1"/>
</dbReference>
<gene>
    <name evidence="3" type="ORF">SAMN05443661_12160</name>
</gene>
<evidence type="ECO:0000256" key="2">
    <source>
        <dbReference type="SAM" id="Phobius"/>
    </source>
</evidence>
<dbReference type="EMBL" id="FORO01000021">
    <property type="protein sequence ID" value="SFJ31097.1"/>
    <property type="molecule type" value="Genomic_DNA"/>
</dbReference>
<keyword evidence="2" id="KW-1133">Transmembrane helix</keyword>
<dbReference type="AlphaFoldDB" id="A0A1I3QCL3"/>
<evidence type="ECO:0000313" key="3">
    <source>
        <dbReference type="EMBL" id="SFJ31097.1"/>
    </source>
</evidence>
<name>A0A1I3QCL3_9EURY</name>
<feature type="compositionally biased region" description="Basic and acidic residues" evidence="1">
    <location>
        <begin position="204"/>
        <end position="221"/>
    </location>
</feature>
<feature type="region of interest" description="Disordered" evidence="1">
    <location>
        <begin position="202"/>
        <end position="221"/>
    </location>
</feature>
<keyword evidence="2" id="KW-0472">Membrane</keyword>
<feature type="region of interest" description="Disordered" evidence="1">
    <location>
        <begin position="229"/>
        <end position="281"/>
    </location>
</feature>
<sequence length="281" mass="32164">MTGNTYQHESEEEKENQKTNIQYIGEGIRTVLYWVKIAVIGIAPFFTLLVIAFFGLLDVLGFGLFGDPYGGFLNIAFWFIILSLIPGTVVAYMLYRTDDRELFATNVANGGVGGGFELSERDWSDLDVYLYDSDAPRFMGEKTNTSALNFNGNFYEAVAYYKDDNIAVAPDIGNMSMYELRVHEDKLEKVIEDRDGKYQAAVETDSRRKDYATEDAARETNRMIRDFERETLAEGELPNSPVREHIEETERKREEEDHDLREGQYQLPDRDKDDSEGGDDE</sequence>
<dbReference type="Proteomes" id="UP000182829">
    <property type="component" value="Unassembled WGS sequence"/>
</dbReference>
<proteinExistence type="predicted"/>
<feature type="transmembrane region" description="Helical" evidence="2">
    <location>
        <begin position="75"/>
        <end position="95"/>
    </location>
</feature>
<dbReference type="GeneID" id="14209632"/>
<evidence type="ECO:0000313" key="4">
    <source>
        <dbReference type="Proteomes" id="UP000182829"/>
    </source>
</evidence>
<feature type="compositionally biased region" description="Basic and acidic residues" evidence="1">
    <location>
        <begin position="242"/>
        <end position="275"/>
    </location>
</feature>
<reference evidence="3 4" key="1">
    <citation type="submission" date="2016-10" db="EMBL/GenBank/DDBJ databases">
        <authorList>
            <person name="de Groot N.N."/>
        </authorList>
    </citation>
    <scope>NUCLEOTIDE SEQUENCE [LARGE SCALE GENOMIC DNA]</scope>
    <source>
        <strain evidence="3 4">SP2</strain>
    </source>
</reference>
<keyword evidence="2" id="KW-0812">Transmembrane</keyword>
<accession>A0A1I3QCL3</accession>